<dbReference type="InterPro" id="IPR019833">
    <property type="entry name" value="Mn/Fe_SOD_BS"/>
</dbReference>
<dbReference type="GO" id="GO:0004784">
    <property type="term" value="F:superoxide dismutase activity"/>
    <property type="evidence" value="ECO:0007669"/>
    <property type="project" value="UniProtKB-EC"/>
</dbReference>
<dbReference type="Pfam" id="PF02777">
    <property type="entry name" value="Sod_Fe_C"/>
    <property type="match status" value="1"/>
</dbReference>
<dbReference type="EC" id="1.15.1.1" evidence="3"/>
<evidence type="ECO:0000259" key="7">
    <source>
        <dbReference type="Pfam" id="PF02777"/>
    </source>
</evidence>
<comment type="subunit">
    <text evidence="2">Homodimer.</text>
</comment>
<dbReference type="Pfam" id="PF00081">
    <property type="entry name" value="Sod_Fe_N"/>
    <property type="match status" value="1"/>
</dbReference>
<keyword evidence="5" id="KW-0560">Oxidoreductase</keyword>
<keyword evidence="4" id="KW-0479">Metal-binding</keyword>
<evidence type="ECO:0000256" key="1">
    <source>
        <dbReference type="ARBA" id="ARBA00008714"/>
    </source>
</evidence>
<dbReference type="EMBL" id="RSCL01000008">
    <property type="protein sequence ID" value="RUT05695.1"/>
    <property type="molecule type" value="Genomic_DNA"/>
</dbReference>
<evidence type="ECO:0000256" key="2">
    <source>
        <dbReference type="ARBA" id="ARBA00011738"/>
    </source>
</evidence>
<dbReference type="InterPro" id="IPR001189">
    <property type="entry name" value="Mn/Fe_SOD"/>
</dbReference>
<accession>A0A433VHZ6</accession>
<dbReference type="PROSITE" id="PS00088">
    <property type="entry name" value="SOD_MN"/>
    <property type="match status" value="1"/>
</dbReference>
<dbReference type="SUPFAM" id="SSF46609">
    <property type="entry name" value="Fe,Mn superoxide dismutase (SOD), N-terminal domain"/>
    <property type="match status" value="1"/>
</dbReference>
<proteinExistence type="inferred from homology"/>
<sequence length="281" mass="31863">MFELWFLLKSRVKSIYRKITILGFVTIGLITTLLVACQPQEIASPPTENSTTTPVVTQTSVTSNKPVAYSDRELGANPAQLPQLPYAANALEKAIDAQTMQLHHDRHHQTYVDNLNKALEQQPNLRASSVEAMLRDLNSVPESIRTTVRNNGGGHLNHTIFWQIMSPTGGGQPTGEIAQEINQTFGSFEQFRKQFNQAGGDRFGSGWVWLVRNPQGQLQIVNTANQDNPIMDGLYPIMGNDVWEHAYYLRYQNRRADYLNNWWNVVNWNEVNRRVIASRQA</sequence>
<reference evidence="8" key="1">
    <citation type="submission" date="2018-12" db="EMBL/GenBank/DDBJ databases">
        <authorList>
            <person name="Will S."/>
            <person name="Neumann-Schaal M."/>
            <person name="Henke P."/>
        </authorList>
    </citation>
    <scope>NUCLEOTIDE SEQUENCE</scope>
    <source>
        <strain evidence="8">PCC 7102</strain>
    </source>
</reference>
<dbReference type="RefSeq" id="WP_272954066.1">
    <property type="nucleotide sequence ID" value="NZ_RSCL01000008.1"/>
</dbReference>
<evidence type="ECO:0000256" key="5">
    <source>
        <dbReference type="ARBA" id="ARBA00023002"/>
    </source>
</evidence>
<dbReference type="FunFam" id="3.55.40.20:FF:000001">
    <property type="entry name" value="Superoxide dismutase"/>
    <property type="match status" value="1"/>
</dbReference>
<protein>
    <recommendedName>
        <fullName evidence="3">superoxide dismutase</fullName>
        <ecNumber evidence="3">1.15.1.1</ecNumber>
    </recommendedName>
</protein>
<dbReference type="AlphaFoldDB" id="A0A433VHZ6"/>
<dbReference type="PANTHER" id="PTHR43595">
    <property type="entry name" value="37S RIBOSOMAL PROTEIN S26, MITOCHONDRIAL"/>
    <property type="match status" value="1"/>
</dbReference>
<evidence type="ECO:0000256" key="3">
    <source>
        <dbReference type="ARBA" id="ARBA00012682"/>
    </source>
</evidence>
<evidence type="ECO:0000256" key="4">
    <source>
        <dbReference type="ARBA" id="ARBA00022723"/>
    </source>
</evidence>
<organism evidence="8 9">
    <name type="scientific">Dulcicalothrix desertica PCC 7102</name>
    <dbReference type="NCBI Taxonomy" id="232991"/>
    <lineage>
        <taxon>Bacteria</taxon>
        <taxon>Bacillati</taxon>
        <taxon>Cyanobacteriota</taxon>
        <taxon>Cyanophyceae</taxon>
        <taxon>Nostocales</taxon>
        <taxon>Calotrichaceae</taxon>
        <taxon>Dulcicalothrix</taxon>
    </lineage>
</organism>
<dbReference type="Gene3D" id="3.55.40.20">
    <property type="entry name" value="Iron/manganese superoxide dismutase, C-terminal domain"/>
    <property type="match status" value="1"/>
</dbReference>
<keyword evidence="9" id="KW-1185">Reference proteome</keyword>
<feature type="domain" description="Manganese/iron superoxide dismutase N-terminal" evidence="6">
    <location>
        <begin position="80"/>
        <end position="166"/>
    </location>
</feature>
<evidence type="ECO:0000313" key="8">
    <source>
        <dbReference type="EMBL" id="RUT05695.1"/>
    </source>
</evidence>
<comment type="caution">
    <text evidence="8">The sequence shown here is derived from an EMBL/GenBank/DDBJ whole genome shotgun (WGS) entry which is preliminary data.</text>
</comment>
<dbReference type="InterPro" id="IPR036314">
    <property type="entry name" value="SOD_C_sf"/>
</dbReference>
<evidence type="ECO:0000313" key="9">
    <source>
        <dbReference type="Proteomes" id="UP000271624"/>
    </source>
</evidence>
<dbReference type="InterPro" id="IPR019832">
    <property type="entry name" value="Mn/Fe_SOD_C"/>
</dbReference>
<dbReference type="InterPro" id="IPR036324">
    <property type="entry name" value="Mn/Fe_SOD_N_sf"/>
</dbReference>
<evidence type="ECO:0000259" key="6">
    <source>
        <dbReference type="Pfam" id="PF00081"/>
    </source>
</evidence>
<feature type="domain" description="Manganese/iron superoxide dismutase C-terminal" evidence="7">
    <location>
        <begin position="173"/>
        <end position="274"/>
    </location>
</feature>
<dbReference type="FunFam" id="1.10.287.990:FF:000001">
    <property type="entry name" value="Superoxide dismutase"/>
    <property type="match status" value="1"/>
</dbReference>
<reference evidence="8" key="2">
    <citation type="journal article" date="2019" name="Genome Biol. Evol.">
        <title>Day and night: Metabolic profiles and evolutionary relationships of six axenic non-marine cyanobacteria.</title>
        <authorList>
            <person name="Will S.E."/>
            <person name="Henke P."/>
            <person name="Boedeker C."/>
            <person name="Huang S."/>
            <person name="Brinkmann H."/>
            <person name="Rohde M."/>
            <person name="Jarek M."/>
            <person name="Friedl T."/>
            <person name="Seufert S."/>
            <person name="Schumacher M."/>
            <person name="Overmann J."/>
            <person name="Neumann-Schaal M."/>
            <person name="Petersen J."/>
        </authorList>
    </citation>
    <scope>NUCLEOTIDE SEQUENCE [LARGE SCALE GENOMIC DNA]</scope>
    <source>
        <strain evidence="8">PCC 7102</strain>
    </source>
</reference>
<dbReference type="GO" id="GO:0005737">
    <property type="term" value="C:cytoplasm"/>
    <property type="evidence" value="ECO:0007669"/>
    <property type="project" value="TreeGrafter"/>
</dbReference>
<comment type="similarity">
    <text evidence="1">Belongs to the iron/manganese superoxide dismutase family.</text>
</comment>
<dbReference type="InterPro" id="IPR019831">
    <property type="entry name" value="Mn/Fe_SOD_N"/>
</dbReference>
<dbReference type="PRINTS" id="PR01703">
    <property type="entry name" value="MNSODISMTASE"/>
</dbReference>
<dbReference type="PANTHER" id="PTHR43595:SF2">
    <property type="entry name" value="SMALL RIBOSOMAL SUBUNIT PROTEIN MS42"/>
    <property type="match status" value="1"/>
</dbReference>
<dbReference type="Proteomes" id="UP000271624">
    <property type="component" value="Unassembled WGS sequence"/>
</dbReference>
<name>A0A433VHZ6_9CYAN</name>
<dbReference type="GO" id="GO:0046872">
    <property type="term" value="F:metal ion binding"/>
    <property type="evidence" value="ECO:0007669"/>
    <property type="project" value="UniProtKB-KW"/>
</dbReference>
<dbReference type="Gene3D" id="1.10.287.990">
    <property type="entry name" value="Fe,Mn superoxide dismutase (SOD) domain"/>
    <property type="match status" value="1"/>
</dbReference>
<gene>
    <name evidence="8" type="ORF">DSM106972_037020</name>
</gene>
<dbReference type="SUPFAM" id="SSF54719">
    <property type="entry name" value="Fe,Mn superoxide dismutase (SOD), C-terminal domain"/>
    <property type="match status" value="1"/>
</dbReference>